<comment type="caution">
    <text evidence="1">The sequence shown here is derived from an EMBL/GenBank/DDBJ whole genome shotgun (WGS) entry which is preliminary data.</text>
</comment>
<name>A0AAD2HNH6_9AGAR</name>
<sequence>MHMLAQSCLDCICVLDLMRRQIWIQESWYDPPSFDCPLAWEAAHPSLGSGQRQLRMECRRKQLRLERRREQLWMVDQRRRDSRRRMLRRPS</sequence>
<dbReference type="AlphaFoldDB" id="A0AAD2HNH6"/>
<reference evidence="1" key="1">
    <citation type="submission" date="2023-11" db="EMBL/GenBank/DDBJ databases">
        <authorList>
            <person name="De Vega J J."/>
            <person name="De Vega J J."/>
        </authorList>
    </citation>
    <scope>NUCLEOTIDE SEQUENCE</scope>
</reference>
<organism evidence="1 2">
    <name type="scientific">Mycena citricolor</name>
    <dbReference type="NCBI Taxonomy" id="2018698"/>
    <lineage>
        <taxon>Eukaryota</taxon>
        <taxon>Fungi</taxon>
        <taxon>Dikarya</taxon>
        <taxon>Basidiomycota</taxon>
        <taxon>Agaricomycotina</taxon>
        <taxon>Agaricomycetes</taxon>
        <taxon>Agaricomycetidae</taxon>
        <taxon>Agaricales</taxon>
        <taxon>Marasmiineae</taxon>
        <taxon>Mycenaceae</taxon>
        <taxon>Mycena</taxon>
    </lineage>
</organism>
<evidence type="ECO:0000313" key="2">
    <source>
        <dbReference type="Proteomes" id="UP001295794"/>
    </source>
</evidence>
<accession>A0AAD2HNH6</accession>
<dbReference type="EMBL" id="CAVNYO010000435">
    <property type="protein sequence ID" value="CAK5279216.1"/>
    <property type="molecule type" value="Genomic_DNA"/>
</dbReference>
<keyword evidence="2" id="KW-1185">Reference proteome</keyword>
<proteinExistence type="predicted"/>
<evidence type="ECO:0000313" key="1">
    <source>
        <dbReference type="EMBL" id="CAK5279216.1"/>
    </source>
</evidence>
<protein>
    <submittedName>
        <fullName evidence="1">Uncharacterized protein</fullName>
    </submittedName>
</protein>
<dbReference type="Proteomes" id="UP001295794">
    <property type="component" value="Unassembled WGS sequence"/>
</dbReference>
<gene>
    <name evidence="1" type="ORF">MYCIT1_LOCUS29088</name>
</gene>